<organism evidence="4 5">
    <name type="scientific">Nonomuraea rhodomycinica</name>
    <dbReference type="NCBI Taxonomy" id="1712872"/>
    <lineage>
        <taxon>Bacteria</taxon>
        <taxon>Bacillati</taxon>
        <taxon>Actinomycetota</taxon>
        <taxon>Actinomycetes</taxon>
        <taxon>Streptosporangiales</taxon>
        <taxon>Streptosporangiaceae</taxon>
        <taxon>Nonomuraea</taxon>
    </lineage>
</organism>
<evidence type="ECO:0000313" key="5">
    <source>
        <dbReference type="Proteomes" id="UP000546126"/>
    </source>
</evidence>
<evidence type="ECO:0000259" key="3">
    <source>
        <dbReference type="Pfam" id="PF18915"/>
    </source>
</evidence>
<evidence type="ECO:0000313" key="4">
    <source>
        <dbReference type="EMBL" id="NUW44812.1"/>
    </source>
</evidence>
<reference evidence="4 5" key="1">
    <citation type="submission" date="2020-06" db="EMBL/GenBank/DDBJ databases">
        <authorList>
            <person name="Chanama M."/>
        </authorList>
    </citation>
    <scope>NUCLEOTIDE SEQUENCE [LARGE SCALE GENOMIC DNA]</scope>
    <source>
        <strain evidence="4 5">TBRC6557</strain>
    </source>
</reference>
<feature type="transmembrane region" description="Helical" evidence="2">
    <location>
        <begin position="89"/>
        <end position="110"/>
    </location>
</feature>
<keyword evidence="2" id="KW-0812">Transmembrane</keyword>
<protein>
    <recommendedName>
        <fullName evidence="3">DUF5667 domain-containing protein</fullName>
    </recommendedName>
</protein>
<keyword evidence="2" id="KW-0472">Membrane</keyword>
<keyword evidence="2" id="KW-1133">Transmembrane helix</keyword>
<feature type="region of interest" description="Disordered" evidence="1">
    <location>
        <begin position="35"/>
        <end position="86"/>
    </location>
</feature>
<sequence length="241" mass="26440">MGWSRRSRERVLGHLTELRELPLGGGPSDAFRDRLRDELLAASSGTAEHPPGGLRPGSSRRGPGARTRPSRRRPSRRRSAGRRVRARPLLSQLATLGLAAVMMLSAFATYRAVPGDPLYPLKRAAESTLVRLSGDDVERAERELESAKARAEEMAELLGSSRESSPGKDALVGKALRDMEESTRSGITRLERVRPRSPKISSFARDQRDMVEPMLERMAGDDQDQATGYLDYIEGLAAPPG</sequence>
<dbReference type="Proteomes" id="UP000546126">
    <property type="component" value="Unassembled WGS sequence"/>
</dbReference>
<name>A0A7Y6IUU8_9ACTN</name>
<accession>A0A7Y6IUU8</accession>
<proteinExistence type="predicted"/>
<feature type="compositionally biased region" description="Basic residues" evidence="1">
    <location>
        <begin position="68"/>
        <end position="86"/>
    </location>
</feature>
<dbReference type="InterPro" id="IPR043725">
    <property type="entry name" value="DUF5667"/>
</dbReference>
<dbReference type="RefSeq" id="WP_175604302.1">
    <property type="nucleotide sequence ID" value="NZ_JABWGO010000010.1"/>
</dbReference>
<gene>
    <name evidence="4" type="ORF">HT134_32490</name>
</gene>
<dbReference type="EMBL" id="JABWGO010000010">
    <property type="protein sequence ID" value="NUW44812.1"/>
    <property type="molecule type" value="Genomic_DNA"/>
</dbReference>
<feature type="compositionally biased region" description="Low complexity" evidence="1">
    <location>
        <begin position="50"/>
        <end position="67"/>
    </location>
</feature>
<feature type="domain" description="DUF5667" evidence="3">
    <location>
        <begin position="112"/>
        <end position="207"/>
    </location>
</feature>
<dbReference type="Pfam" id="PF18915">
    <property type="entry name" value="DUF5667"/>
    <property type="match status" value="1"/>
</dbReference>
<comment type="caution">
    <text evidence="4">The sequence shown here is derived from an EMBL/GenBank/DDBJ whole genome shotgun (WGS) entry which is preliminary data.</text>
</comment>
<feature type="region of interest" description="Disordered" evidence="1">
    <location>
        <begin position="156"/>
        <end position="209"/>
    </location>
</feature>
<evidence type="ECO:0000256" key="1">
    <source>
        <dbReference type="SAM" id="MobiDB-lite"/>
    </source>
</evidence>
<evidence type="ECO:0000256" key="2">
    <source>
        <dbReference type="SAM" id="Phobius"/>
    </source>
</evidence>
<dbReference type="AlphaFoldDB" id="A0A7Y6IUU8"/>
<feature type="compositionally biased region" description="Basic and acidic residues" evidence="1">
    <location>
        <begin position="175"/>
        <end position="194"/>
    </location>
</feature>
<keyword evidence="5" id="KW-1185">Reference proteome</keyword>